<dbReference type="InterPro" id="IPR024940">
    <property type="entry name" value="TCF/LEF"/>
</dbReference>
<keyword evidence="13" id="KW-1185">Reference proteome</keyword>
<dbReference type="PROSITE" id="PS50118">
    <property type="entry name" value="HMG_BOX_2"/>
    <property type="match status" value="1"/>
</dbReference>
<evidence type="ECO:0000256" key="4">
    <source>
        <dbReference type="ARBA" id="ARBA00023015"/>
    </source>
</evidence>
<evidence type="ECO:0000256" key="9">
    <source>
        <dbReference type="PROSITE-ProRule" id="PRU00267"/>
    </source>
</evidence>
<organism evidence="12 13">
    <name type="scientific">Channa striata</name>
    <name type="common">Snakehead murrel</name>
    <name type="synonym">Ophicephalus striatus</name>
    <dbReference type="NCBI Taxonomy" id="64152"/>
    <lineage>
        <taxon>Eukaryota</taxon>
        <taxon>Metazoa</taxon>
        <taxon>Chordata</taxon>
        <taxon>Craniata</taxon>
        <taxon>Vertebrata</taxon>
        <taxon>Euteleostomi</taxon>
        <taxon>Actinopterygii</taxon>
        <taxon>Neopterygii</taxon>
        <taxon>Teleostei</taxon>
        <taxon>Neoteleostei</taxon>
        <taxon>Acanthomorphata</taxon>
        <taxon>Anabantaria</taxon>
        <taxon>Anabantiformes</taxon>
        <taxon>Channoidei</taxon>
        <taxon>Channidae</taxon>
        <taxon>Channa</taxon>
    </lineage>
</organism>
<comment type="caution">
    <text evidence="12">The sequence shown here is derived from an EMBL/GenBank/DDBJ whole genome shotgun (WGS) entry which is preliminary data.</text>
</comment>
<dbReference type="Proteomes" id="UP001187415">
    <property type="component" value="Unassembled WGS sequence"/>
</dbReference>
<dbReference type="GO" id="GO:0000981">
    <property type="term" value="F:DNA-binding transcription factor activity, RNA polymerase II-specific"/>
    <property type="evidence" value="ECO:0007669"/>
    <property type="project" value="TreeGrafter"/>
</dbReference>
<feature type="domain" description="HMG box" evidence="11">
    <location>
        <begin position="132"/>
        <end position="193"/>
    </location>
</feature>
<dbReference type="GO" id="GO:0060070">
    <property type="term" value="P:canonical Wnt signaling pathway"/>
    <property type="evidence" value="ECO:0007669"/>
    <property type="project" value="TreeGrafter"/>
</dbReference>
<evidence type="ECO:0000256" key="8">
    <source>
        <dbReference type="ARBA" id="ARBA00023242"/>
    </source>
</evidence>
<keyword evidence="4" id="KW-0805">Transcription regulation</keyword>
<dbReference type="GO" id="GO:0000978">
    <property type="term" value="F:RNA polymerase II cis-regulatory region sequence-specific DNA binding"/>
    <property type="evidence" value="ECO:0007669"/>
    <property type="project" value="TreeGrafter"/>
</dbReference>
<evidence type="ECO:0000256" key="5">
    <source>
        <dbReference type="ARBA" id="ARBA00023125"/>
    </source>
</evidence>
<evidence type="ECO:0000256" key="10">
    <source>
        <dbReference type="SAM" id="MobiDB-lite"/>
    </source>
</evidence>
<keyword evidence="5 9" id="KW-0238">DNA-binding</keyword>
<keyword evidence="8 9" id="KW-0539">Nucleus</keyword>
<feature type="DNA-binding region" description="HMG box" evidence="9">
    <location>
        <begin position="132"/>
        <end position="193"/>
    </location>
</feature>
<protein>
    <recommendedName>
        <fullName evidence="11">HMG box domain-containing protein</fullName>
    </recommendedName>
</protein>
<dbReference type="PANTHER" id="PTHR10373:SF38">
    <property type="entry name" value="PROTEIN PANGOLIN, ISOFORM J"/>
    <property type="match status" value="1"/>
</dbReference>
<feature type="region of interest" description="Disordered" evidence="10">
    <location>
        <begin position="167"/>
        <end position="193"/>
    </location>
</feature>
<evidence type="ECO:0000256" key="1">
    <source>
        <dbReference type="ARBA" id="ARBA00004123"/>
    </source>
</evidence>
<dbReference type="GO" id="GO:0000785">
    <property type="term" value="C:chromatin"/>
    <property type="evidence" value="ECO:0007669"/>
    <property type="project" value="TreeGrafter"/>
</dbReference>
<keyword evidence="3" id="KW-0879">Wnt signaling pathway</keyword>
<feature type="compositionally biased region" description="Basic and acidic residues" evidence="10">
    <location>
        <begin position="122"/>
        <end position="131"/>
    </location>
</feature>
<feature type="compositionally biased region" description="Basic residues" evidence="10">
    <location>
        <begin position="169"/>
        <end position="180"/>
    </location>
</feature>
<dbReference type="InterPro" id="IPR009071">
    <property type="entry name" value="HMG_box_dom"/>
</dbReference>
<dbReference type="Pfam" id="PF00505">
    <property type="entry name" value="HMG_box"/>
    <property type="match status" value="1"/>
</dbReference>
<feature type="compositionally biased region" description="Basic and acidic residues" evidence="10">
    <location>
        <begin position="38"/>
        <end position="55"/>
    </location>
</feature>
<comment type="subcellular location">
    <subcellularLocation>
        <location evidence="1">Nucleus</location>
    </subcellularLocation>
</comment>
<evidence type="ECO:0000259" key="11">
    <source>
        <dbReference type="PROSITE" id="PS50118"/>
    </source>
</evidence>
<evidence type="ECO:0000256" key="3">
    <source>
        <dbReference type="ARBA" id="ARBA00022687"/>
    </source>
</evidence>
<dbReference type="Gene3D" id="1.10.30.10">
    <property type="entry name" value="High mobility group box domain"/>
    <property type="match status" value="1"/>
</dbReference>
<evidence type="ECO:0000256" key="2">
    <source>
        <dbReference type="ARBA" id="ARBA00006569"/>
    </source>
</evidence>
<evidence type="ECO:0000256" key="6">
    <source>
        <dbReference type="ARBA" id="ARBA00023159"/>
    </source>
</evidence>
<dbReference type="AlphaFoldDB" id="A0AA88ISY4"/>
<dbReference type="InterPro" id="IPR036910">
    <property type="entry name" value="HMG_box_dom_sf"/>
</dbReference>
<feature type="region of interest" description="Disordered" evidence="10">
    <location>
        <begin position="101"/>
        <end position="131"/>
    </location>
</feature>
<name>A0AA88ISY4_CHASR</name>
<evidence type="ECO:0000313" key="13">
    <source>
        <dbReference type="Proteomes" id="UP001187415"/>
    </source>
</evidence>
<proteinExistence type="inferred from homology"/>
<dbReference type="PANTHER" id="PTHR10373">
    <property type="entry name" value="TRANSCRIPTION FACTOR 7 FAMILY MEMBER"/>
    <property type="match status" value="1"/>
</dbReference>
<dbReference type="GO" id="GO:1990907">
    <property type="term" value="C:beta-catenin-TCF complex"/>
    <property type="evidence" value="ECO:0007669"/>
    <property type="project" value="TreeGrafter"/>
</dbReference>
<evidence type="ECO:0000256" key="7">
    <source>
        <dbReference type="ARBA" id="ARBA00023163"/>
    </source>
</evidence>
<keyword evidence="6" id="KW-0010">Activator</keyword>
<reference evidence="12" key="1">
    <citation type="submission" date="2023-07" db="EMBL/GenBank/DDBJ databases">
        <title>Chromosome-level Genome Assembly of Striped Snakehead (Channa striata).</title>
        <authorList>
            <person name="Liu H."/>
        </authorList>
    </citation>
    <scope>NUCLEOTIDE SEQUENCE</scope>
    <source>
        <strain evidence="12">Gz</strain>
        <tissue evidence="12">Muscle</tissue>
    </source>
</reference>
<evidence type="ECO:0000313" key="12">
    <source>
        <dbReference type="EMBL" id="KAK2819247.1"/>
    </source>
</evidence>
<accession>A0AA88ISY4</accession>
<dbReference type="EMBL" id="JAUPFM010000020">
    <property type="protein sequence ID" value="KAK2819247.1"/>
    <property type="molecule type" value="Genomic_DNA"/>
</dbReference>
<feature type="region of interest" description="Disordered" evidence="10">
    <location>
        <begin position="19"/>
        <end position="59"/>
    </location>
</feature>
<dbReference type="SUPFAM" id="SSF47095">
    <property type="entry name" value="HMG-box"/>
    <property type="match status" value="1"/>
</dbReference>
<keyword evidence="7" id="KW-0804">Transcription</keyword>
<sequence length="193" mass="21500">MEWGEVLDSLQAAIEGVFGTSANTSPPTPPAPGLPTELGHDVHPQPAGDVHEAHQQRQRATLPLDLSSVSDHGGPSTAASYHAHVTRHRNGELVYAYTFHHPDSAAPPAPTSMSKKRKRRYDKPQDDDRPYVKKPLNAFMLFMKEQRQNVVAEINNRNNATVNRILGQRGKKKKRQRRKVPMAENTISSGLKY</sequence>
<comment type="similarity">
    <text evidence="2">Belongs to the TCF/LEF family.</text>
</comment>
<gene>
    <name evidence="12" type="ORF">Q5P01_024808</name>
</gene>